<dbReference type="GeneID" id="98142923"/>
<keyword evidence="3" id="KW-1185">Reference proteome</keyword>
<reference evidence="2 3" key="1">
    <citation type="submission" date="2024-07" db="EMBL/GenBank/DDBJ databases">
        <title>Section-level genome sequencing and comparative genomics of Aspergillus sections Usti and Cavernicolus.</title>
        <authorList>
            <consortium name="Lawrence Berkeley National Laboratory"/>
            <person name="Nybo J.L."/>
            <person name="Vesth T.C."/>
            <person name="Theobald S."/>
            <person name="Frisvad J.C."/>
            <person name="Larsen T.O."/>
            <person name="Kjaerboelling I."/>
            <person name="Rothschild-Mancinelli K."/>
            <person name="Lyhne E.K."/>
            <person name="Kogle M.E."/>
            <person name="Barry K."/>
            <person name="Clum A."/>
            <person name="Na H."/>
            <person name="Ledsgaard L."/>
            <person name="Lin J."/>
            <person name="Lipzen A."/>
            <person name="Kuo A."/>
            <person name="Riley R."/>
            <person name="Mondo S."/>
            <person name="Labutti K."/>
            <person name="Haridas S."/>
            <person name="Pangalinan J."/>
            <person name="Salamov A.A."/>
            <person name="Simmons B.A."/>
            <person name="Magnuson J.K."/>
            <person name="Chen J."/>
            <person name="Drula E."/>
            <person name="Henrissat B."/>
            <person name="Wiebenga A."/>
            <person name="Lubbers R.J."/>
            <person name="Gomes A.C."/>
            <person name="Macurrencykelacurrency M.R."/>
            <person name="Stajich J."/>
            <person name="Grigoriev I.V."/>
            <person name="Mortensen U.H."/>
            <person name="De Vries R.P."/>
            <person name="Baker S.E."/>
            <person name="Andersen M.R."/>
        </authorList>
    </citation>
    <scope>NUCLEOTIDE SEQUENCE [LARGE SCALE GENOMIC DNA]</scope>
    <source>
        <strain evidence="2 3">CBS 449.75</strain>
    </source>
</reference>
<organism evidence="2 3">
    <name type="scientific">Aspergillus lucknowensis</name>
    <dbReference type="NCBI Taxonomy" id="176173"/>
    <lineage>
        <taxon>Eukaryota</taxon>
        <taxon>Fungi</taxon>
        <taxon>Dikarya</taxon>
        <taxon>Ascomycota</taxon>
        <taxon>Pezizomycotina</taxon>
        <taxon>Eurotiomycetes</taxon>
        <taxon>Eurotiomycetidae</taxon>
        <taxon>Eurotiales</taxon>
        <taxon>Aspergillaceae</taxon>
        <taxon>Aspergillus</taxon>
        <taxon>Aspergillus subgen. Nidulantes</taxon>
    </lineage>
</organism>
<evidence type="ECO:0000313" key="3">
    <source>
        <dbReference type="Proteomes" id="UP001610432"/>
    </source>
</evidence>
<sequence>MNRRAQLEALQSPRLRSPSSPIANIYLRPVEDKDVPELQTIYDWYARNSVCSPNTRDLDPEEVRQRIETCRSANLPFIVAIQRRSVTSKGPERILGYALAREFDSTHLACRNTAELELYVKDGHTNQGIGKCLLDKLLEVCDPTYVPKSGYQFEANIDDRGAYFPGGRRRLGRLVFTLCYIEDREIAEHKRVKKWLAEHAEFEEQGLLRGVRVKWNKL</sequence>
<gene>
    <name evidence="2" type="ORF">BJX67DRAFT_341084</name>
</gene>
<evidence type="ECO:0000313" key="2">
    <source>
        <dbReference type="EMBL" id="KAL2871946.1"/>
    </source>
</evidence>
<accession>A0ABR4M5X2</accession>
<protein>
    <recommendedName>
        <fullName evidence="1">N-acetyltransferase domain-containing protein</fullName>
    </recommendedName>
</protein>
<feature type="domain" description="N-acetyltransferase" evidence="1">
    <location>
        <begin position="66"/>
        <end position="141"/>
    </location>
</feature>
<dbReference type="InterPro" id="IPR016181">
    <property type="entry name" value="Acyl_CoA_acyltransferase"/>
</dbReference>
<dbReference type="CDD" id="cd04301">
    <property type="entry name" value="NAT_SF"/>
    <property type="match status" value="1"/>
</dbReference>
<dbReference type="Proteomes" id="UP001610432">
    <property type="component" value="Unassembled WGS sequence"/>
</dbReference>
<dbReference type="Gene3D" id="3.40.630.30">
    <property type="match status" value="1"/>
</dbReference>
<dbReference type="InterPro" id="IPR000182">
    <property type="entry name" value="GNAT_dom"/>
</dbReference>
<dbReference type="EMBL" id="JBFXLQ010000002">
    <property type="protein sequence ID" value="KAL2871946.1"/>
    <property type="molecule type" value="Genomic_DNA"/>
</dbReference>
<evidence type="ECO:0000259" key="1">
    <source>
        <dbReference type="Pfam" id="PF00583"/>
    </source>
</evidence>
<comment type="caution">
    <text evidence="2">The sequence shown here is derived from an EMBL/GenBank/DDBJ whole genome shotgun (WGS) entry which is preliminary data.</text>
</comment>
<proteinExistence type="predicted"/>
<dbReference type="Pfam" id="PF00583">
    <property type="entry name" value="Acetyltransf_1"/>
    <property type="match status" value="1"/>
</dbReference>
<name>A0ABR4M5X2_9EURO</name>
<dbReference type="RefSeq" id="XP_070890925.1">
    <property type="nucleotide sequence ID" value="XM_071027851.1"/>
</dbReference>
<dbReference type="SUPFAM" id="SSF55729">
    <property type="entry name" value="Acyl-CoA N-acyltransferases (Nat)"/>
    <property type="match status" value="1"/>
</dbReference>